<dbReference type="InterPro" id="IPR004244">
    <property type="entry name" value="Transposase_22"/>
</dbReference>
<feature type="coiled-coil region" evidence="1">
    <location>
        <begin position="23"/>
        <end position="92"/>
    </location>
</feature>
<dbReference type="RefSeq" id="XP_014670273.1">
    <property type="nucleotide sequence ID" value="XM_014814787.1"/>
</dbReference>
<protein>
    <submittedName>
        <fullName evidence="4">Uncharacterized protein LOC106811234</fullName>
    </submittedName>
</protein>
<dbReference type="Pfam" id="PF25298">
    <property type="entry name" value="Baculo_FP_2nd"/>
    <property type="match status" value="1"/>
</dbReference>
<gene>
    <name evidence="4" type="primary">LOC106811234</name>
</gene>
<accession>A0ABM1EDK2</accession>
<dbReference type="GeneID" id="106811234"/>
<feature type="domain" description="FP protein C-terminal" evidence="2">
    <location>
        <begin position="189"/>
        <end position="239"/>
    </location>
</feature>
<dbReference type="Proteomes" id="UP000695022">
    <property type="component" value="Unplaced"/>
</dbReference>
<evidence type="ECO:0000313" key="4">
    <source>
        <dbReference type="RefSeq" id="XP_014670273.1"/>
    </source>
</evidence>
<reference evidence="4" key="1">
    <citation type="submission" date="2025-08" db="UniProtKB">
        <authorList>
            <consortium name="RefSeq"/>
        </authorList>
    </citation>
    <scope>IDENTIFICATION</scope>
</reference>
<name>A0ABM1EDK2_PRICU</name>
<evidence type="ECO:0000313" key="3">
    <source>
        <dbReference type="Proteomes" id="UP000695022"/>
    </source>
</evidence>
<dbReference type="PANTHER" id="PTHR11505">
    <property type="entry name" value="L1 TRANSPOSABLE ELEMENT-RELATED"/>
    <property type="match status" value="1"/>
</dbReference>
<keyword evidence="1" id="KW-0175">Coiled coil</keyword>
<organism evidence="3 4">
    <name type="scientific">Priapulus caudatus</name>
    <name type="common">Priapulid worm</name>
    <dbReference type="NCBI Taxonomy" id="37621"/>
    <lineage>
        <taxon>Eukaryota</taxon>
        <taxon>Metazoa</taxon>
        <taxon>Ecdysozoa</taxon>
        <taxon>Scalidophora</taxon>
        <taxon>Priapulida</taxon>
        <taxon>Priapulimorpha</taxon>
        <taxon>Priapulimorphida</taxon>
        <taxon>Priapulidae</taxon>
        <taxon>Priapulus</taxon>
    </lineage>
</organism>
<evidence type="ECO:0000259" key="2">
    <source>
        <dbReference type="Pfam" id="PF25298"/>
    </source>
</evidence>
<proteinExistence type="predicted"/>
<dbReference type="InterPro" id="IPR057251">
    <property type="entry name" value="FP_C"/>
</dbReference>
<evidence type="ECO:0000256" key="1">
    <source>
        <dbReference type="SAM" id="Coils"/>
    </source>
</evidence>
<sequence>MADMKAALSQQTDEIKKFVGNQLKDIKKELQEIKSSQEFLAAKYEELVEELDRNNKKTKALEDRNSVLEASNIAQEERIINLEKSLDNLEQYGRRDCVEITNIPWSDQENPSTIVKKIATNMGLQMTDGDISTAHRLPKPRSGAAPTIIVKFTRRDMRTAFYAKRKLAGTAADLGYSAHSKIFINESLTRERRKIFHEVLKFKKENGYRFIWTHFGKIFIKKSESSERLVINAVDDLRSL</sequence>
<keyword evidence="3" id="KW-1185">Reference proteome</keyword>